<feature type="compositionally biased region" description="Low complexity" evidence="9">
    <location>
        <begin position="828"/>
        <end position="837"/>
    </location>
</feature>
<feature type="region of interest" description="Disordered" evidence="9">
    <location>
        <begin position="828"/>
        <end position="920"/>
    </location>
</feature>
<keyword evidence="14" id="KW-1185">Reference proteome</keyword>
<feature type="transmembrane region" description="Helical" evidence="10">
    <location>
        <begin position="516"/>
        <end position="536"/>
    </location>
</feature>
<keyword evidence="4" id="KW-0926">Vacuole</keyword>
<protein>
    <recommendedName>
        <fullName evidence="15">SUZ domain-containing protein</fullName>
    </recommendedName>
</protein>
<feature type="transmembrane region" description="Helical" evidence="10">
    <location>
        <begin position="279"/>
        <end position="299"/>
    </location>
</feature>
<sequence>MDLFILASHLRSRIVAWLHRPPLNSSSHTPITVSAVDFTIAQTPTPGRRSKADKFYLGLDESDFDSEEYEMVQSYGTDAGYVGERERVEGAGESEGSALLAQEGTVRAGVGEGGRGREREGHATLTSSVSNLSNTIIGSGMLTFPLAMASAGVIPGMITCLFSGSVAAFGLYLLSACARNAPHRRASFFAVANFTFPQAAVFFDAAIAIKCFGVSISYLIIIKSLLPNVVASLYHDLTSPGTNPPPWILNGRNWITMLMVVLVPLSFLRRLDSLRHTSYIALFSVVYLVVIVIVCYFHPVEGTPAPGEIHLIKFTPNFVSTFPIQVFAFTCAQNLFPIFNEVVTNSQHRMNIIIGSSIGSATLTYEIIAVFGYLTFGSNVGANIIAMYPATSLFIAIGQLAIAILVLFSYPLQVHPCRNCLDKVFHWGAAHGDVKQLDGDEGGDEDEHGAGEMSALKHTLLTAAIIASGFTIAYFVDDLQMVLSFVGSTGSTTISFILPGLFYWKMTRNDPSASKGMNRAALALAAYGVFILVFWLERSFLSKPSIHIHTLTSQTPASPSPLPALEAQTLSPPESPAPVALMPATTILLTTRAPLDTSQVPPTNDATLPSMLEGTQILSLGSPGSPAVIDSEGANKEDLNADVDPQIIEALKSKDRLFVLRLGELIESIINDKKARTEVIPSTSYQRLLVHRCSTYYKVVPETDMASKNIFLHATSESKIPPRRISELVPAESTKHPSFQIMRRTPLDRARSKPQSRTGSVAGEGPDLSDVERSESGSLGGRSNAANEYLTFEQRAAAYNEARSRIFMNFEDKAMEKESDMSASSSTFSLVSGSASTSGGGSSSAGDLDDSVSSAATESEWSGPAVRDKKDIRRGSSRNSRAASPSFTYASLYNEPPVPTAPYDPSQTPGQGPQGYMQPYMYPYPPPPNQTPGQGYYQPYAYFAPYPYPPPQHPMSNSDPATPGEGLYVPAHTTHPQPVPYMGSYMWPTPAGAPQGTTHSAAPSPPHGAQYPPYAPAGYGSYPMTGYFPPPPHPHAQPMRPPMPGQSQAMYSVDVQQMNGAPDNNSPGLGVQYRAPMRSAMNGSGNGSIVSNGGQGKRGPPRNKSAWSYGPGIGIGGHSFSGMSSAGVGTSAGTSMGGFPSSSESTAPVGPRLSSVRRASGNSTGSTGNRTPAGDEASSTASSTSSSSRRTFTSTTSSQHPLPARPDWAVGLKAQPTLHAIRNHDHSNNHNHPPRGSPTQNGSTRLPLHSASAPVVLQSADFPPLGGTAAAEKRSPAPVPFGAWNNASSTRTILLSPPGQHASYSNALAGANGGAVVVAGGSRLDESDKAFERPPPKGNAELFNPKAGGQKRPVDITGAAKINSNGSGSVQDRASAVKEKEQEQDAIDGVVERMEALGVAEGGGGRP</sequence>
<feature type="compositionally biased region" description="Low complexity" evidence="9">
    <location>
        <begin position="553"/>
        <end position="568"/>
    </location>
</feature>
<dbReference type="InterPro" id="IPR024771">
    <property type="entry name" value="SUZ"/>
</dbReference>
<organism evidence="13 14">
    <name type="scientific">Bondarzewia mesenterica</name>
    <dbReference type="NCBI Taxonomy" id="1095465"/>
    <lineage>
        <taxon>Eukaryota</taxon>
        <taxon>Fungi</taxon>
        <taxon>Dikarya</taxon>
        <taxon>Basidiomycota</taxon>
        <taxon>Agaricomycotina</taxon>
        <taxon>Agaricomycetes</taxon>
        <taxon>Russulales</taxon>
        <taxon>Bondarzewiaceae</taxon>
        <taxon>Bondarzewia</taxon>
    </lineage>
</organism>
<feature type="domain" description="SUZ" evidence="12">
    <location>
        <begin position="719"/>
        <end position="811"/>
    </location>
</feature>
<proteinExistence type="inferred from homology"/>
<keyword evidence="3" id="KW-0813">Transport</keyword>
<dbReference type="PANTHER" id="PTHR22950">
    <property type="entry name" value="AMINO ACID TRANSPORTER"/>
    <property type="match status" value="1"/>
</dbReference>
<feature type="compositionally biased region" description="Polar residues" evidence="9">
    <location>
        <begin position="1160"/>
        <end position="1170"/>
    </location>
</feature>
<feature type="transmembrane region" description="Helical" evidence="10">
    <location>
        <begin position="319"/>
        <end position="339"/>
    </location>
</feature>
<feature type="transmembrane region" description="Helical" evidence="10">
    <location>
        <begin position="146"/>
        <end position="174"/>
    </location>
</feature>
<evidence type="ECO:0000256" key="10">
    <source>
        <dbReference type="SAM" id="Phobius"/>
    </source>
</evidence>
<feature type="transmembrane region" description="Helical" evidence="10">
    <location>
        <begin position="247"/>
        <end position="267"/>
    </location>
</feature>
<dbReference type="Proteomes" id="UP000310158">
    <property type="component" value="Unassembled WGS sequence"/>
</dbReference>
<feature type="region of interest" description="Disordered" evidence="9">
    <location>
        <begin position="723"/>
        <end position="783"/>
    </location>
</feature>
<dbReference type="SUPFAM" id="SSF82708">
    <property type="entry name" value="R3H domain"/>
    <property type="match status" value="1"/>
</dbReference>
<feature type="region of interest" description="Disordered" evidence="9">
    <location>
        <begin position="553"/>
        <end position="576"/>
    </location>
</feature>
<evidence type="ECO:0000256" key="8">
    <source>
        <dbReference type="ARBA" id="ARBA00023136"/>
    </source>
</evidence>
<evidence type="ECO:0000256" key="6">
    <source>
        <dbReference type="ARBA" id="ARBA00022970"/>
    </source>
</evidence>
<feature type="compositionally biased region" description="Low complexity" evidence="9">
    <location>
        <begin position="1177"/>
        <end position="1198"/>
    </location>
</feature>
<dbReference type="GO" id="GO:0005302">
    <property type="term" value="F:L-tyrosine transmembrane transporter activity"/>
    <property type="evidence" value="ECO:0007669"/>
    <property type="project" value="TreeGrafter"/>
</dbReference>
<dbReference type="GO" id="GO:0000329">
    <property type="term" value="C:fungal-type vacuole membrane"/>
    <property type="evidence" value="ECO:0007669"/>
    <property type="project" value="TreeGrafter"/>
</dbReference>
<feature type="transmembrane region" description="Helical" evidence="10">
    <location>
        <begin position="482"/>
        <end position="504"/>
    </location>
</feature>
<keyword evidence="7 10" id="KW-1133">Transmembrane helix</keyword>
<dbReference type="GO" id="GO:0061459">
    <property type="term" value="F:L-arginine transmembrane transporter activity"/>
    <property type="evidence" value="ECO:0007669"/>
    <property type="project" value="TreeGrafter"/>
</dbReference>
<evidence type="ECO:0000259" key="11">
    <source>
        <dbReference type="PROSITE" id="PS51061"/>
    </source>
</evidence>
<keyword evidence="8 10" id="KW-0472">Membrane</keyword>
<feature type="region of interest" description="Disordered" evidence="9">
    <location>
        <begin position="992"/>
        <end position="1012"/>
    </location>
</feature>
<gene>
    <name evidence="13" type="ORF">EW146_g6691</name>
</gene>
<dbReference type="Pfam" id="PF12752">
    <property type="entry name" value="SUZ"/>
    <property type="match status" value="1"/>
</dbReference>
<evidence type="ECO:0000313" key="14">
    <source>
        <dbReference type="Proteomes" id="UP000310158"/>
    </source>
</evidence>
<feature type="compositionally biased region" description="Low complexity" evidence="9">
    <location>
        <begin position="877"/>
        <end position="886"/>
    </location>
</feature>
<feature type="domain" description="R3H" evidence="11">
    <location>
        <begin position="656"/>
        <end position="718"/>
    </location>
</feature>
<feature type="region of interest" description="Disordered" evidence="9">
    <location>
        <begin position="1028"/>
        <end position="1047"/>
    </location>
</feature>
<dbReference type="Pfam" id="PF01490">
    <property type="entry name" value="Aa_trans"/>
    <property type="match status" value="1"/>
</dbReference>
<dbReference type="GO" id="GO:0005290">
    <property type="term" value="F:L-histidine transmembrane transporter activity"/>
    <property type="evidence" value="ECO:0007669"/>
    <property type="project" value="TreeGrafter"/>
</dbReference>
<feature type="compositionally biased region" description="Polar residues" evidence="9">
    <location>
        <begin position="1362"/>
        <end position="1372"/>
    </location>
</feature>
<feature type="compositionally biased region" description="Basic and acidic residues" evidence="9">
    <location>
        <begin position="1326"/>
        <end position="1335"/>
    </location>
</feature>
<name>A0A4S4LTH5_9AGAM</name>
<comment type="subcellular location">
    <subcellularLocation>
        <location evidence="1">Vacuole membrane</location>
        <topology evidence="1">Multi-pass membrane protein</topology>
    </subcellularLocation>
</comment>
<dbReference type="InterPro" id="IPR001374">
    <property type="entry name" value="R3H_dom"/>
</dbReference>
<dbReference type="GO" id="GO:0015194">
    <property type="term" value="F:L-serine transmembrane transporter activity"/>
    <property type="evidence" value="ECO:0007669"/>
    <property type="project" value="TreeGrafter"/>
</dbReference>
<dbReference type="OrthoDB" id="438545at2759"/>
<reference evidence="13 14" key="1">
    <citation type="submission" date="2019-02" db="EMBL/GenBank/DDBJ databases">
        <title>Genome sequencing of the rare red list fungi Bondarzewia mesenterica.</title>
        <authorList>
            <person name="Buettner E."/>
            <person name="Kellner H."/>
        </authorList>
    </citation>
    <scope>NUCLEOTIDE SEQUENCE [LARGE SCALE GENOMIC DNA]</scope>
    <source>
        <strain evidence="13 14">DSM 108281</strain>
    </source>
</reference>
<accession>A0A4S4LTH5</accession>
<evidence type="ECO:0000256" key="2">
    <source>
        <dbReference type="ARBA" id="ARBA00008066"/>
    </source>
</evidence>
<evidence type="ECO:0000256" key="7">
    <source>
        <dbReference type="ARBA" id="ARBA00022989"/>
    </source>
</evidence>
<feature type="transmembrane region" description="Helical" evidence="10">
    <location>
        <begin position="216"/>
        <end position="235"/>
    </location>
</feature>
<keyword evidence="6" id="KW-0029">Amino-acid transport</keyword>
<feature type="transmembrane region" description="Helical" evidence="10">
    <location>
        <begin position="386"/>
        <end position="408"/>
    </location>
</feature>
<dbReference type="PANTHER" id="PTHR22950:SF678">
    <property type="entry name" value="VACUOLAR AMINO ACID TRANSPORTER 5-RELATED"/>
    <property type="match status" value="1"/>
</dbReference>
<dbReference type="PROSITE" id="PS51673">
    <property type="entry name" value="SUZ"/>
    <property type="match status" value="1"/>
</dbReference>
<evidence type="ECO:0000313" key="13">
    <source>
        <dbReference type="EMBL" id="THH13540.1"/>
    </source>
</evidence>
<feature type="transmembrane region" description="Helical" evidence="10">
    <location>
        <begin position="351"/>
        <end position="374"/>
    </location>
</feature>
<dbReference type="PROSITE" id="PS51061">
    <property type="entry name" value="R3H"/>
    <property type="match status" value="1"/>
</dbReference>
<dbReference type="EMBL" id="SGPL01000346">
    <property type="protein sequence ID" value="THH13540.1"/>
    <property type="molecule type" value="Genomic_DNA"/>
</dbReference>
<dbReference type="GO" id="GO:0015189">
    <property type="term" value="F:L-lysine transmembrane transporter activity"/>
    <property type="evidence" value="ECO:0007669"/>
    <property type="project" value="TreeGrafter"/>
</dbReference>
<evidence type="ECO:0000259" key="12">
    <source>
        <dbReference type="PROSITE" id="PS51673"/>
    </source>
</evidence>
<dbReference type="Gene3D" id="3.30.1370.50">
    <property type="entry name" value="R3H-like domain"/>
    <property type="match status" value="1"/>
</dbReference>
<dbReference type="CDD" id="cd02642">
    <property type="entry name" value="R3H_encore_like"/>
    <property type="match status" value="1"/>
</dbReference>
<evidence type="ECO:0000256" key="9">
    <source>
        <dbReference type="SAM" id="MobiDB-lite"/>
    </source>
</evidence>
<feature type="transmembrane region" description="Helical" evidence="10">
    <location>
        <begin position="459"/>
        <end position="476"/>
    </location>
</feature>
<feature type="region of interest" description="Disordered" evidence="9">
    <location>
        <begin position="1326"/>
        <end position="1385"/>
    </location>
</feature>
<keyword evidence="5 10" id="KW-0812">Transmembrane</keyword>
<evidence type="ECO:0000256" key="1">
    <source>
        <dbReference type="ARBA" id="ARBA00004128"/>
    </source>
</evidence>
<comment type="similarity">
    <text evidence="2">Belongs to the amino acid/polyamine transporter 2 family.</text>
</comment>
<evidence type="ECO:0008006" key="15">
    <source>
        <dbReference type="Google" id="ProtNLM"/>
    </source>
</evidence>
<feature type="compositionally biased region" description="Pro residues" evidence="9">
    <location>
        <begin position="1028"/>
        <end position="1044"/>
    </location>
</feature>
<dbReference type="GO" id="GO:0003676">
    <property type="term" value="F:nucleic acid binding"/>
    <property type="evidence" value="ECO:0007669"/>
    <property type="project" value="UniProtKB-UniRule"/>
</dbReference>
<evidence type="ECO:0000256" key="3">
    <source>
        <dbReference type="ARBA" id="ARBA00022448"/>
    </source>
</evidence>
<evidence type="ECO:0000256" key="4">
    <source>
        <dbReference type="ARBA" id="ARBA00022554"/>
    </source>
</evidence>
<feature type="compositionally biased region" description="Low complexity" evidence="9">
    <location>
        <begin position="907"/>
        <end position="920"/>
    </location>
</feature>
<evidence type="ECO:0000256" key="5">
    <source>
        <dbReference type="ARBA" id="ARBA00022692"/>
    </source>
</evidence>
<dbReference type="InterPro" id="IPR013057">
    <property type="entry name" value="AA_transpt_TM"/>
</dbReference>
<dbReference type="GO" id="GO:0005313">
    <property type="term" value="F:L-glutamate transmembrane transporter activity"/>
    <property type="evidence" value="ECO:0007669"/>
    <property type="project" value="TreeGrafter"/>
</dbReference>
<feature type="region of interest" description="Disordered" evidence="9">
    <location>
        <begin position="1077"/>
        <end position="1110"/>
    </location>
</feature>
<feature type="region of interest" description="Disordered" evidence="9">
    <location>
        <begin position="1133"/>
        <end position="1250"/>
    </location>
</feature>
<dbReference type="InterPro" id="IPR036867">
    <property type="entry name" value="R3H_dom_sf"/>
</dbReference>
<comment type="caution">
    <text evidence="13">The sequence shown here is derived from an EMBL/GenBank/DDBJ whole genome shotgun (WGS) entry which is preliminary data.</text>
</comment>